<gene>
    <name evidence="3" type="ORF">PFISCL1PPCAC_18140</name>
</gene>
<dbReference type="EMBL" id="BTSY01000005">
    <property type="protein sequence ID" value="GMT26843.1"/>
    <property type="molecule type" value="Genomic_DNA"/>
</dbReference>
<dbReference type="GO" id="GO:0004252">
    <property type="term" value="F:serine-type endopeptidase activity"/>
    <property type="evidence" value="ECO:0007669"/>
    <property type="project" value="InterPro"/>
</dbReference>
<dbReference type="InterPro" id="IPR001254">
    <property type="entry name" value="Trypsin_dom"/>
</dbReference>
<keyword evidence="4" id="KW-1185">Reference proteome</keyword>
<feature type="signal peptide" evidence="1">
    <location>
        <begin position="1"/>
        <end position="15"/>
    </location>
</feature>
<dbReference type="InterPro" id="IPR009003">
    <property type="entry name" value="Peptidase_S1_PA"/>
</dbReference>
<feature type="chain" id="PRO_5043338545" description="Peptidase S1 domain-containing protein" evidence="1">
    <location>
        <begin position="16"/>
        <end position="86"/>
    </location>
</feature>
<dbReference type="InterPro" id="IPR043504">
    <property type="entry name" value="Peptidase_S1_PA_chymotrypsin"/>
</dbReference>
<comment type="caution">
    <text evidence="3">The sequence shown here is derived from an EMBL/GenBank/DDBJ whole genome shotgun (WGS) entry which is preliminary data.</text>
</comment>
<name>A0AAV5W7Z1_9BILA</name>
<accession>A0AAV5W7Z1</accession>
<evidence type="ECO:0000313" key="4">
    <source>
        <dbReference type="Proteomes" id="UP001432322"/>
    </source>
</evidence>
<dbReference type="Proteomes" id="UP001432322">
    <property type="component" value="Unassembled WGS sequence"/>
</dbReference>
<protein>
    <recommendedName>
        <fullName evidence="2">Peptidase S1 domain-containing protein</fullName>
    </recommendedName>
</protein>
<sequence>LLVLTLLSLVVGAFSHCGYLRNTTNRSRRMVIGGEKVKDRRHWPWQVSVQWYMTKGKTGETGWFYCPSGTVIAERWVLTAAHYIKY</sequence>
<evidence type="ECO:0000256" key="1">
    <source>
        <dbReference type="SAM" id="SignalP"/>
    </source>
</evidence>
<dbReference type="GO" id="GO:0006508">
    <property type="term" value="P:proteolysis"/>
    <property type="evidence" value="ECO:0007669"/>
    <property type="project" value="InterPro"/>
</dbReference>
<feature type="non-terminal residue" evidence="3">
    <location>
        <position position="1"/>
    </location>
</feature>
<keyword evidence="1" id="KW-0732">Signal</keyword>
<reference evidence="3" key="1">
    <citation type="submission" date="2023-10" db="EMBL/GenBank/DDBJ databases">
        <title>Genome assembly of Pristionchus species.</title>
        <authorList>
            <person name="Yoshida K."/>
            <person name="Sommer R.J."/>
        </authorList>
    </citation>
    <scope>NUCLEOTIDE SEQUENCE</scope>
    <source>
        <strain evidence="3">RS5133</strain>
    </source>
</reference>
<evidence type="ECO:0000313" key="3">
    <source>
        <dbReference type="EMBL" id="GMT26843.1"/>
    </source>
</evidence>
<dbReference type="AlphaFoldDB" id="A0AAV5W7Z1"/>
<organism evidence="3 4">
    <name type="scientific">Pristionchus fissidentatus</name>
    <dbReference type="NCBI Taxonomy" id="1538716"/>
    <lineage>
        <taxon>Eukaryota</taxon>
        <taxon>Metazoa</taxon>
        <taxon>Ecdysozoa</taxon>
        <taxon>Nematoda</taxon>
        <taxon>Chromadorea</taxon>
        <taxon>Rhabditida</taxon>
        <taxon>Rhabditina</taxon>
        <taxon>Diplogasteromorpha</taxon>
        <taxon>Diplogasteroidea</taxon>
        <taxon>Neodiplogasteridae</taxon>
        <taxon>Pristionchus</taxon>
    </lineage>
</organism>
<proteinExistence type="predicted"/>
<evidence type="ECO:0000259" key="2">
    <source>
        <dbReference type="Pfam" id="PF00089"/>
    </source>
</evidence>
<dbReference type="SUPFAM" id="SSF50494">
    <property type="entry name" value="Trypsin-like serine proteases"/>
    <property type="match status" value="1"/>
</dbReference>
<dbReference type="Gene3D" id="2.40.10.10">
    <property type="entry name" value="Trypsin-like serine proteases"/>
    <property type="match status" value="1"/>
</dbReference>
<dbReference type="Pfam" id="PF00089">
    <property type="entry name" value="Trypsin"/>
    <property type="match status" value="1"/>
</dbReference>
<feature type="domain" description="Peptidase S1" evidence="2">
    <location>
        <begin position="32"/>
        <end position="83"/>
    </location>
</feature>
<feature type="non-terminal residue" evidence="3">
    <location>
        <position position="86"/>
    </location>
</feature>